<dbReference type="AlphaFoldDB" id="A0A3B0X0A1"/>
<sequence length="191" mass="21276">MTTIVFFLEEPSAKEMLKGVLPKILSKNTIANVLYIVFEGKQDLEKHLPIKLRAWLDPNAIFIVMRDQDSGDCRQIKQNLVNKCTDAGKPKTLVRIACHELESFYLGDLKAVSEAIGPPKIASWQNKSKFRNPDALANPSEELKKLAPSYQKILGSRAISPLLDIDNNKSTSFNALIKGIQSMLSSLPQPN</sequence>
<dbReference type="EMBL" id="UOFB01000425">
    <property type="protein sequence ID" value="VAW50036.1"/>
    <property type="molecule type" value="Genomic_DNA"/>
</dbReference>
<name>A0A3B0X0A1_9ZZZZ</name>
<dbReference type="Pfam" id="PF14103">
    <property type="entry name" value="DUF4276"/>
    <property type="match status" value="1"/>
</dbReference>
<proteinExistence type="predicted"/>
<evidence type="ECO:0000313" key="1">
    <source>
        <dbReference type="EMBL" id="VAW50036.1"/>
    </source>
</evidence>
<dbReference type="InterPro" id="IPR025455">
    <property type="entry name" value="DUF4276"/>
</dbReference>
<reference evidence="1" key="1">
    <citation type="submission" date="2018-06" db="EMBL/GenBank/DDBJ databases">
        <authorList>
            <person name="Zhirakovskaya E."/>
        </authorList>
    </citation>
    <scope>NUCLEOTIDE SEQUENCE</scope>
</reference>
<gene>
    <name evidence="1" type="ORF">MNBD_GAMMA04-1364</name>
</gene>
<protein>
    <recommendedName>
        <fullName evidence="2">DUF4276 family protein</fullName>
    </recommendedName>
</protein>
<organism evidence="1">
    <name type="scientific">hydrothermal vent metagenome</name>
    <dbReference type="NCBI Taxonomy" id="652676"/>
    <lineage>
        <taxon>unclassified sequences</taxon>
        <taxon>metagenomes</taxon>
        <taxon>ecological metagenomes</taxon>
    </lineage>
</organism>
<evidence type="ECO:0008006" key="2">
    <source>
        <dbReference type="Google" id="ProtNLM"/>
    </source>
</evidence>
<accession>A0A3B0X0A1</accession>